<dbReference type="STRING" id="112413.SAMN05421854_105134"/>
<dbReference type="EMBL" id="JAAGNC010000166">
    <property type="protein sequence ID" value="NEC60058.1"/>
    <property type="molecule type" value="Genomic_DNA"/>
</dbReference>
<accession>A0A1I5PZ49</accession>
<sequence>MPSWSVTVEADGDRPLGREEIVALADAVARHDGVASGIGQQTYGVQILVEAPSRDEAAERAKELFAEAVREAGLPPWPVSSLIPMSEQDELEELFAHEQREA</sequence>
<dbReference type="AlphaFoldDB" id="A0A1I5PZ49"/>
<name>A0A1I5PZ49_9PSEU</name>
<keyword evidence="4" id="KW-1185">Reference proteome</keyword>
<dbReference type="Proteomes" id="UP000470404">
    <property type="component" value="Unassembled WGS sequence"/>
</dbReference>
<evidence type="ECO:0000313" key="2">
    <source>
        <dbReference type="EMBL" id="SFP39285.1"/>
    </source>
</evidence>
<organism evidence="2 3">
    <name type="scientific">Amycolatopsis rubida</name>
    <dbReference type="NCBI Taxonomy" id="112413"/>
    <lineage>
        <taxon>Bacteria</taxon>
        <taxon>Bacillati</taxon>
        <taxon>Actinomycetota</taxon>
        <taxon>Actinomycetes</taxon>
        <taxon>Pseudonocardiales</taxon>
        <taxon>Pseudonocardiaceae</taxon>
        <taxon>Amycolatopsis</taxon>
    </lineage>
</organism>
<reference evidence="2 3" key="1">
    <citation type="submission" date="2016-10" db="EMBL/GenBank/DDBJ databases">
        <authorList>
            <person name="de Groot N.N."/>
        </authorList>
    </citation>
    <scope>NUCLEOTIDE SEQUENCE [LARGE SCALE GENOMIC DNA]</scope>
    <source>
        <strain evidence="2 3">DSM 44637</strain>
    </source>
</reference>
<evidence type="ECO:0000313" key="4">
    <source>
        <dbReference type="Proteomes" id="UP000470404"/>
    </source>
</evidence>
<dbReference type="OrthoDB" id="3577065at2"/>
<evidence type="ECO:0000313" key="3">
    <source>
        <dbReference type="Proteomes" id="UP000199137"/>
    </source>
</evidence>
<dbReference type="Proteomes" id="UP000199137">
    <property type="component" value="Unassembled WGS sequence"/>
</dbReference>
<reference evidence="1 4" key="2">
    <citation type="submission" date="2020-01" db="EMBL/GenBank/DDBJ databases">
        <title>Insect and environment-associated Actinomycetes.</title>
        <authorList>
            <person name="Currrie C."/>
            <person name="Chevrette M."/>
            <person name="Carlson C."/>
            <person name="Stubbendieck R."/>
            <person name="Wendt-Pienkowski E."/>
        </authorList>
    </citation>
    <scope>NUCLEOTIDE SEQUENCE [LARGE SCALE GENOMIC DNA]</scope>
    <source>
        <strain evidence="1 4">SID8386</strain>
    </source>
</reference>
<dbReference type="RefSeq" id="WP_043833785.1">
    <property type="nucleotide sequence ID" value="NZ_FOWC01000005.1"/>
</dbReference>
<proteinExistence type="predicted"/>
<evidence type="ECO:0000313" key="1">
    <source>
        <dbReference type="EMBL" id="NEC60058.1"/>
    </source>
</evidence>
<dbReference type="EMBL" id="FOWC01000005">
    <property type="protein sequence ID" value="SFP39285.1"/>
    <property type="molecule type" value="Genomic_DNA"/>
</dbReference>
<gene>
    <name evidence="1" type="ORF">G3I59_31865</name>
    <name evidence="2" type="ORF">SAMN05421854_105134</name>
</gene>
<protein>
    <submittedName>
        <fullName evidence="2">Uncharacterized protein</fullName>
    </submittedName>
</protein>